<keyword evidence="1 6" id="KW-0645">Protease</keyword>
<dbReference type="KEGG" id="csol:105365729"/>
<dbReference type="Proteomes" id="UP000695007">
    <property type="component" value="Unplaced"/>
</dbReference>
<organism evidence="8 9">
    <name type="scientific">Ceratosolen solmsi marchali</name>
    <dbReference type="NCBI Taxonomy" id="326594"/>
    <lineage>
        <taxon>Eukaryota</taxon>
        <taxon>Metazoa</taxon>
        <taxon>Ecdysozoa</taxon>
        <taxon>Arthropoda</taxon>
        <taxon>Hexapoda</taxon>
        <taxon>Insecta</taxon>
        <taxon>Pterygota</taxon>
        <taxon>Neoptera</taxon>
        <taxon>Endopterygota</taxon>
        <taxon>Hymenoptera</taxon>
        <taxon>Apocrita</taxon>
        <taxon>Proctotrupomorpha</taxon>
        <taxon>Chalcidoidea</taxon>
        <taxon>Agaonidae</taxon>
        <taxon>Agaoninae</taxon>
        <taxon>Ceratosolen</taxon>
    </lineage>
</organism>
<proteinExistence type="inferred from homology"/>
<dbReference type="PANTHER" id="PTHR24276">
    <property type="entry name" value="POLYSERASE-RELATED"/>
    <property type="match status" value="1"/>
</dbReference>
<dbReference type="InterPro" id="IPR033116">
    <property type="entry name" value="TRYPSIN_SER"/>
</dbReference>
<keyword evidence="3 6" id="KW-0720">Serine protease</keyword>
<comment type="similarity">
    <text evidence="5">Belongs to the peptidase S1 family. CLIP subfamily.</text>
</comment>
<gene>
    <name evidence="9" type="primary">LOC105365729</name>
</gene>
<dbReference type="PANTHER" id="PTHR24276:SF91">
    <property type="entry name" value="AT26814P-RELATED"/>
    <property type="match status" value="1"/>
</dbReference>
<keyword evidence="4" id="KW-1015">Disulfide bond</keyword>
<keyword evidence="2 6" id="KW-0378">Hydrolase</keyword>
<dbReference type="InterPro" id="IPR050430">
    <property type="entry name" value="Peptidase_S1"/>
</dbReference>
<dbReference type="GO" id="GO:0004252">
    <property type="term" value="F:serine-type endopeptidase activity"/>
    <property type="evidence" value="ECO:0007669"/>
    <property type="project" value="InterPro"/>
</dbReference>
<name>A0AAJ6YQ91_9HYME</name>
<evidence type="ECO:0000256" key="5">
    <source>
        <dbReference type="ARBA" id="ARBA00024195"/>
    </source>
</evidence>
<evidence type="ECO:0000256" key="2">
    <source>
        <dbReference type="ARBA" id="ARBA00022801"/>
    </source>
</evidence>
<feature type="domain" description="Peptidase S1" evidence="7">
    <location>
        <begin position="16"/>
        <end position="237"/>
    </location>
</feature>
<evidence type="ECO:0000256" key="6">
    <source>
        <dbReference type="RuleBase" id="RU363034"/>
    </source>
</evidence>
<dbReference type="GO" id="GO:0006508">
    <property type="term" value="P:proteolysis"/>
    <property type="evidence" value="ECO:0007669"/>
    <property type="project" value="UniProtKB-KW"/>
</dbReference>
<evidence type="ECO:0000313" key="8">
    <source>
        <dbReference type="Proteomes" id="UP000695007"/>
    </source>
</evidence>
<keyword evidence="8" id="KW-1185">Reference proteome</keyword>
<dbReference type="Gene3D" id="2.40.10.10">
    <property type="entry name" value="Trypsin-like serine proteases"/>
    <property type="match status" value="2"/>
</dbReference>
<dbReference type="AlphaFoldDB" id="A0AAJ6YQ91"/>
<evidence type="ECO:0000256" key="1">
    <source>
        <dbReference type="ARBA" id="ARBA00022670"/>
    </source>
</evidence>
<dbReference type="InterPro" id="IPR001314">
    <property type="entry name" value="Peptidase_S1A"/>
</dbReference>
<dbReference type="InterPro" id="IPR009003">
    <property type="entry name" value="Peptidase_S1_PA"/>
</dbReference>
<dbReference type="InterPro" id="IPR043504">
    <property type="entry name" value="Peptidase_S1_PA_chymotrypsin"/>
</dbReference>
<dbReference type="FunFam" id="2.40.10.10:FF:000002">
    <property type="entry name" value="Transmembrane protease serine"/>
    <property type="match status" value="1"/>
</dbReference>
<sequence>MIGYSIKDNSPTSTFIIGGEYDTIEHHPYLVAILKNERLWCGGSILSVNHVLTAAHCVLHESSPLIVSSGSAFWKQGSIHHVEYNVTYGPVMNDDLAILRVTEHFIFDNTCQPIPIFYSGEITDPGTMATISGWGITENDSPTLQLKSTQVPVVDTEVCSDIYKDSDIGIISEGQMCAGFLDEGGKDACQGDSGGPLVIDGRQAGIVSMGYGCAKPHYPGVYTRVAFYNSWIMEQISL</sequence>
<dbReference type="CDD" id="cd00190">
    <property type="entry name" value="Tryp_SPc"/>
    <property type="match status" value="1"/>
</dbReference>
<dbReference type="SMART" id="SM00020">
    <property type="entry name" value="Tryp_SPc"/>
    <property type="match status" value="1"/>
</dbReference>
<dbReference type="PROSITE" id="PS50240">
    <property type="entry name" value="TRYPSIN_DOM"/>
    <property type="match status" value="1"/>
</dbReference>
<dbReference type="RefSeq" id="XP_011502264.1">
    <property type="nucleotide sequence ID" value="XM_011503962.1"/>
</dbReference>
<dbReference type="PRINTS" id="PR00722">
    <property type="entry name" value="CHYMOTRYPSIN"/>
</dbReference>
<accession>A0AAJ6YQ91</accession>
<evidence type="ECO:0000256" key="4">
    <source>
        <dbReference type="ARBA" id="ARBA00023157"/>
    </source>
</evidence>
<evidence type="ECO:0000259" key="7">
    <source>
        <dbReference type="PROSITE" id="PS50240"/>
    </source>
</evidence>
<dbReference type="GeneID" id="105365729"/>
<evidence type="ECO:0000313" key="9">
    <source>
        <dbReference type="RefSeq" id="XP_011502264.1"/>
    </source>
</evidence>
<dbReference type="PROSITE" id="PS00135">
    <property type="entry name" value="TRYPSIN_SER"/>
    <property type="match status" value="1"/>
</dbReference>
<dbReference type="Pfam" id="PF00089">
    <property type="entry name" value="Trypsin"/>
    <property type="match status" value="1"/>
</dbReference>
<dbReference type="InterPro" id="IPR001254">
    <property type="entry name" value="Trypsin_dom"/>
</dbReference>
<dbReference type="SUPFAM" id="SSF50494">
    <property type="entry name" value="Trypsin-like serine proteases"/>
    <property type="match status" value="1"/>
</dbReference>
<dbReference type="PROSITE" id="PS00134">
    <property type="entry name" value="TRYPSIN_HIS"/>
    <property type="match status" value="1"/>
</dbReference>
<evidence type="ECO:0000256" key="3">
    <source>
        <dbReference type="ARBA" id="ARBA00022825"/>
    </source>
</evidence>
<protein>
    <submittedName>
        <fullName evidence="9">Trypsin-1-like</fullName>
    </submittedName>
</protein>
<reference evidence="9" key="1">
    <citation type="submission" date="2025-08" db="UniProtKB">
        <authorList>
            <consortium name="RefSeq"/>
        </authorList>
    </citation>
    <scope>IDENTIFICATION</scope>
</reference>
<dbReference type="InterPro" id="IPR018114">
    <property type="entry name" value="TRYPSIN_HIS"/>
</dbReference>